<comment type="caution">
    <text evidence="3">The sequence shown here is derived from an EMBL/GenBank/DDBJ whole genome shotgun (WGS) entry which is preliminary data.</text>
</comment>
<name>A0A9N8ZC45_9GLOM</name>
<sequence>MASSSRSFSKPKRLSINQKPTLALLTFTIASTIIIYLVLFIDTAHSAPLNLEKVEDDKNTLDNYMRFAHYADIAYCDADVIKQWNCGVSCNATSGTKIVKVFDTSLNTQAYLGVNDQQKQIIISFRGTETKSIKNVWTDGQFIFCNYPSVPQAKVHAGFLKASQEIASELFSSLQDVRAANPGYSIGVTGHSLGGALALLTGVNLKRQIPTLVSDEDLFIVTFGQPRVGNDVLAQYIDDTISMHRITNTVDPFPHLPPKSFGYLHTKGEIWISNDGTVMNGGALSCIGNENPNCSNSIPTLKQNVNAHDGPYFGVEIHGCSFAIISLVVSYLAVTARAGLSGSQTITPEDYPVFGPKAVNNPPFCGMPYAELDLNRITAVEGLGQGGCGTCLKVTSLDDSSKSVFVLAVDQGGQGLDLSTGAFMVLFGQDQSPAGASWSPVDGSNCNGIWSKVFAASFEKRQDACDGFRITSPTQDGLQWTNGQCYQVSFDSKDNQVGDLEVTSVDLLDPSGNFVETQWTGSVDPVSQDHTPMFNLDTPMAGIYSLRVNVQTFDGATCTRDSVPFTVNYSPDSGFSQC</sequence>
<protein>
    <submittedName>
        <fullName evidence="3">474_t:CDS:1</fullName>
    </submittedName>
</protein>
<evidence type="ECO:0000313" key="3">
    <source>
        <dbReference type="EMBL" id="CAG8487519.1"/>
    </source>
</evidence>
<dbReference type="InterPro" id="IPR036908">
    <property type="entry name" value="RlpA-like_sf"/>
</dbReference>
<gene>
    <name evidence="3" type="ORF">ALEPTO_LOCUS2809</name>
</gene>
<feature type="domain" description="Fungal lipase-type" evidence="2">
    <location>
        <begin position="123"/>
        <end position="259"/>
    </location>
</feature>
<evidence type="ECO:0000313" key="4">
    <source>
        <dbReference type="Proteomes" id="UP000789508"/>
    </source>
</evidence>
<keyword evidence="1" id="KW-0812">Transmembrane</keyword>
<dbReference type="SUPFAM" id="SSF53474">
    <property type="entry name" value="alpha/beta-Hydrolases"/>
    <property type="match status" value="1"/>
</dbReference>
<dbReference type="GO" id="GO:0006629">
    <property type="term" value="P:lipid metabolic process"/>
    <property type="evidence" value="ECO:0007669"/>
    <property type="project" value="InterPro"/>
</dbReference>
<keyword evidence="1" id="KW-0472">Membrane</keyword>
<dbReference type="CDD" id="cd00519">
    <property type="entry name" value="Lipase_3"/>
    <property type="match status" value="1"/>
</dbReference>
<evidence type="ECO:0000259" key="2">
    <source>
        <dbReference type="Pfam" id="PF01764"/>
    </source>
</evidence>
<accession>A0A9N8ZC45</accession>
<dbReference type="Gene3D" id="2.40.40.10">
    <property type="entry name" value="RlpA-like domain"/>
    <property type="match status" value="1"/>
</dbReference>
<feature type="transmembrane region" description="Helical" evidence="1">
    <location>
        <begin position="21"/>
        <end position="41"/>
    </location>
</feature>
<dbReference type="InterPro" id="IPR029058">
    <property type="entry name" value="AB_hydrolase_fold"/>
</dbReference>
<keyword evidence="1" id="KW-1133">Transmembrane helix</keyword>
<dbReference type="SUPFAM" id="SSF50685">
    <property type="entry name" value="Barwin-like endoglucanases"/>
    <property type="match status" value="1"/>
</dbReference>
<proteinExistence type="predicted"/>
<dbReference type="InterPro" id="IPR002921">
    <property type="entry name" value="Fungal_lipase-type"/>
</dbReference>
<organism evidence="3 4">
    <name type="scientific">Ambispora leptoticha</name>
    <dbReference type="NCBI Taxonomy" id="144679"/>
    <lineage>
        <taxon>Eukaryota</taxon>
        <taxon>Fungi</taxon>
        <taxon>Fungi incertae sedis</taxon>
        <taxon>Mucoromycota</taxon>
        <taxon>Glomeromycotina</taxon>
        <taxon>Glomeromycetes</taxon>
        <taxon>Archaeosporales</taxon>
        <taxon>Ambisporaceae</taxon>
        <taxon>Ambispora</taxon>
    </lineage>
</organism>
<dbReference type="InterPro" id="IPR051218">
    <property type="entry name" value="Sec_MonoDiacylglyc_Lipase"/>
</dbReference>
<reference evidence="3" key="1">
    <citation type="submission" date="2021-06" db="EMBL/GenBank/DDBJ databases">
        <authorList>
            <person name="Kallberg Y."/>
            <person name="Tangrot J."/>
            <person name="Rosling A."/>
        </authorList>
    </citation>
    <scope>NUCLEOTIDE SEQUENCE</scope>
    <source>
        <strain evidence="3">FL130A</strain>
    </source>
</reference>
<keyword evidence="4" id="KW-1185">Reference proteome</keyword>
<dbReference type="Proteomes" id="UP000789508">
    <property type="component" value="Unassembled WGS sequence"/>
</dbReference>
<dbReference type="OrthoDB" id="426718at2759"/>
<dbReference type="Gene3D" id="3.40.50.1820">
    <property type="entry name" value="alpha/beta hydrolase"/>
    <property type="match status" value="1"/>
</dbReference>
<evidence type="ECO:0000256" key="1">
    <source>
        <dbReference type="SAM" id="Phobius"/>
    </source>
</evidence>
<dbReference type="PANTHER" id="PTHR45856">
    <property type="entry name" value="ALPHA/BETA-HYDROLASES SUPERFAMILY PROTEIN"/>
    <property type="match status" value="1"/>
</dbReference>
<dbReference type="AlphaFoldDB" id="A0A9N8ZC45"/>
<dbReference type="EMBL" id="CAJVPS010000458">
    <property type="protein sequence ID" value="CAG8487519.1"/>
    <property type="molecule type" value="Genomic_DNA"/>
</dbReference>
<dbReference type="Pfam" id="PF01764">
    <property type="entry name" value="Lipase_3"/>
    <property type="match status" value="1"/>
</dbReference>
<dbReference type="PANTHER" id="PTHR45856:SF24">
    <property type="entry name" value="FUNGAL LIPASE-LIKE DOMAIN-CONTAINING PROTEIN"/>
    <property type="match status" value="1"/>
</dbReference>